<dbReference type="OrthoDB" id="3254867at2"/>
<evidence type="ECO:0000256" key="3">
    <source>
        <dbReference type="ARBA" id="ARBA00023136"/>
    </source>
</evidence>
<evidence type="ECO:0000256" key="6">
    <source>
        <dbReference type="SAM" id="MobiDB-lite"/>
    </source>
</evidence>
<feature type="region of interest" description="Disordered" evidence="6">
    <location>
        <begin position="26"/>
        <end position="102"/>
    </location>
</feature>
<dbReference type="InterPro" id="IPR025971">
    <property type="entry name" value="LppP/LprE"/>
</dbReference>
<feature type="chain" id="PRO_5026034158" evidence="7">
    <location>
        <begin position="26"/>
        <end position="259"/>
    </location>
</feature>
<feature type="signal peptide" evidence="7">
    <location>
        <begin position="1"/>
        <end position="25"/>
    </location>
</feature>
<evidence type="ECO:0000256" key="5">
    <source>
        <dbReference type="ARBA" id="ARBA00023288"/>
    </source>
</evidence>
<feature type="compositionally biased region" description="Low complexity" evidence="6">
    <location>
        <begin position="26"/>
        <end position="61"/>
    </location>
</feature>
<evidence type="ECO:0000313" key="9">
    <source>
        <dbReference type="Proteomes" id="UP000422989"/>
    </source>
</evidence>
<dbReference type="EMBL" id="CP032550">
    <property type="protein sequence ID" value="QGU27615.1"/>
    <property type="molecule type" value="Genomic_DNA"/>
</dbReference>
<evidence type="ECO:0000256" key="2">
    <source>
        <dbReference type="ARBA" id="ARBA00022729"/>
    </source>
</evidence>
<keyword evidence="5 8" id="KW-0449">Lipoprotein</keyword>
<dbReference type="PROSITE" id="PS51257">
    <property type="entry name" value="PROKAR_LIPOPROTEIN"/>
    <property type="match status" value="1"/>
</dbReference>
<dbReference type="Pfam" id="PF14041">
    <property type="entry name" value="Lipoprotein_21"/>
    <property type="match status" value="1"/>
</dbReference>
<protein>
    <submittedName>
        <fullName evidence="8">LppP/LprE family lipoprotein</fullName>
    </submittedName>
</protein>
<keyword evidence="9" id="KW-1185">Reference proteome</keyword>
<keyword evidence="1" id="KW-1003">Cell membrane</keyword>
<dbReference type="KEGG" id="moj:D7D94_08000"/>
<evidence type="ECO:0000256" key="7">
    <source>
        <dbReference type="SAM" id="SignalP"/>
    </source>
</evidence>
<keyword evidence="3" id="KW-0472">Membrane</keyword>
<sequence length="259" mass="26175">MPERSKVLRGVVALAAVLSVVTGCAAETRPEASASSAPPSAAPSATPTAVPTPTTDPAAPATEPPAPDPSTAPVAPDPSTPETAPSAPSTPPPPSDPGACGTLTRDEAAAVAAQRLPPPLGDDYFTWDTTATAADPGYDPCAALSWIVFPLAGGTGSSPNAIALFHEGEYVGPATEEQYGFRPAVERLSDDSIRVTYPYLLDGDANADPQGQAVARFTWDAETQSVQMDGNPPPSGGGVTAAMNEVTETSGAPEIILAM</sequence>
<organism evidence="8 9">
    <name type="scientific">Microbacterium oryzae</name>
    <dbReference type="NCBI Taxonomy" id="743009"/>
    <lineage>
        <taxon>Bacteria</taxon>
        <taxon>Bacillati</taxon>
        <taxon>Actinomycetota</taxon>
        <taxon>Actinomycetes</taxon>
        <taxon>Micrococcales</taxon>
        <taxon>Microbacteriaceae</taxon>
        <taxon>Microbacterium</taxon>
    </lineage>
</organism>
<gene>
    <name evidence="8" type="ORF">D7D94_08000</name>
</gene>
<feature type="compositionally biased region" description="Pro residues" evidence="6">
    <location>
        <begin position="62"/>
        <end position="79"/>
    </location>
</feature>
<name>A0A6I6DRQ7_9MICO</name>
<dbReference type="AlphaFoldDB" id="A0A6I6DRQ7"/>
<evidence type="ECO:0000256" key="1">
    <source>
        <dbReference type="ARBA" id="ARBA00022475"/>
    </source>
</evidence>
<evidence type="ECO:0000313" key="8">
    <source>
        <dbReference type="EMBL" id="QGU27615.1"/>
    </source>
</evidence>
<keyword evidence="4" id="KW-0564">Palmitate</keyword>
<accession>A0A6I6DRQ7</accession>
<proteinExistence type="predicted"/>
<evidence type="ECO:0000256" key="4">
    <source>
        <dbReference type="ARBA" id="ARBA00023139"/>
    </source>
</evidence>
<keyword evidence="2 7" id="KW-0732">Signal</keyword>
<dbReference type="Proteomes" id="UP000422989">
    <property type="component" value="Chromosome"/>
</dbReference>
<reference evidence="8 9" key="1">
    <citation type="submission" date="2018-09" db="EMBL/GenBank/DDBJ databases">
        <title>Whole genome sequencing of Microbacterium oryzae strain MB-10T.</title>
        <authorList>
            <person name="Das S.K."/>
        </authorList>
    </citation>
    <scope>NUCLEOTIDE SEQUENCE [LARGE SCALE GENOMIC DNA]</scope>
    <source>
        <strain evidence="8 9">MB-10</strain>
    </source>
</reference>
<dbReference type="RefSeq" id="WP_156242113.1">
    <property type="nucleotide sequence ID" value="NZ_BAAAZL010000004.1"/>
</dbReference>